<evidence type="ECO:0000313" key="2">
    <source>
        <dbReference type="Proteomes" id="UP000784294"/>
    </source>
</evidence>
<dbReference type="Proteomes" id="UP000784294">
    <property type="component" value="Unassembled WGS sequence"/>
</dbReference>
<dbReference type="AlphaFoldDB" id="A0A448XCK3"/>
<gene>
    <name evidence="1" type="ORF">PXEA_LOCUS26947</name>
</gene>
<keyword evidence="2" id="KW-1185">Reference proteome</keyword>
<name>A0A448XCK3_9PLAT</name>
<reference evidence="1" key="1">
    <citation type="submission" date="2018-11" db="EMBL/GenBank/DDBJ databases">
        <authorList>
            <consortium name="Pathogen Informatics"/>
        </authorList>
    </citation>
    <scope>NUCLEOTIDE SEQUENCE</scope>
</reference>
<comment type="caution">
    <text evidence="1">The sequence shown here is derived from an EMBL/GenBank/DDBJ whole genome shotgun (WGS) entry which is preliminary data.</text>
</comment>
<organism evidence="1 2">
    <name type="scientific">Protopolystoma xenopodis</name>
    <dbReference type="NCBI Taxonomy" id="117903"/>
    <lineage>
        <taxon>Eukaryota</taxon>
        <taxon>Metazoa</taxon>
        <taxon>Spiralia</taxon>
        <taxon>Lophotrochozoa</taxon>
        <taxon>Platyhelminthes</taxon>
        <taxon>Monogenea</taxon>
        <taxon>Polyopisthocotylea</taxon>
        <taxon>Polystomatidea</taxon>
        <taxon>Polystomatidae</taxon>
        <taxon>Protopolystoma</taxon>
    </lineage>
</organism>
<accession>A0A448XCK3</accession>
<sequence>MKGCALARVSIAKRRVAVATTCEAGLHIAQPRGSGVQAVCVARAVVVARPVAEPAYGPSDRSRLVTEADG</sequence>
<protein>
    <submittedName>
        <fullName evidence="1">Uncharacterized protein</fullName>
    </submittedName>
</protein>
<proteinExistence type="predicted"/>
<dbReference type="EMBL" id="CAAALY010245901">
    <property type="protein sequence ID" value="VEL33507.1"/>
    <property type="molecule type" value="Genomic_DNA"/>
</dbReference>
<evidence type="ECO:0000313" key="1">
    <source>
        <dbReference type="EMBL" id="VEL33507.1"/>
    </source>
</evidence>